<keyword evidence="4 6" id="KW-1133">Transmembrane helix</keyword>
<comment type="caution">
    <text evidence="7">The sequence shown here is derived from an EMBL/GenBank/DDBJ whole genome shotgun (WGS) entry which is preliminary data.</text>
</comment>
<feature type="transmembrane region" description="Helical" evidence="6">
    <location>
        <begin position="12"/>
        <end position="29"/>
    </location>
</feature>
<dbReference type="InterPro" id="IPR002549">
    <property type="entry name" value="AI-2E-like"/>
</dbReference>
<feature type="transmembrane region" description="Helical" evidence="6">
    <location>
        <begin position="287"/>
        <end position="304"/>
    </location>
</feature>
<feature type="transmembrane region" description="Helical" evidence="6">
    <location>
        <begin position="35"/>
        <end position="56"/>
    </location>
</feature>
<dbReference type="PANTHER" id="PTHR21716">
    <property type="entry name" value="TRANSMEMBRANE PROTEIN"/>
    <property type="match status" value="1"/>
</dbReference>
<evidence type="ECO:0000313" key="8">
    <source>
        <dbReference type="Proteomes" id="UP000606193"/>
    </source>
</evidence>
<feature type="transmembrane region" description="Helical" evidence="6">
    <location>
        <begin position="230"/>
        <end position="249"/>
    </location>
</feature>
<dbReference type="PANTHER" id="PTHR21716:SF68">
    <property type="entry name" value="TRANSPORT PROTEIN YTVI-RELATED"/>
    <property type="match status" value="1"/>
</dbReference>
<proteinExistence type="inferred from homology"/>
<keyword evidence="5 6" id="KW-0472">Membrane</keyword>
<evidence type="ECO:0000313" key="7">
    <source>
        <dbReference type="EMBL" id="MBC8562243.1"/>
    </source>
</evidence>
<comment type="similarity">
    <text evidence="2">Belongs to the autoinducer-2 exporter (AI-2E) (TC 2.A.86) family.</text>
</comment>
<accession>A0ABR7N0V4</accession>
<feature type="transmembrane region" description="Helical" evidence="6">
    <location>
        <begin position="167"/>
        <end position="188"/>
    </location>
</feature>
<dbReference type="RefSeq" id="WP_249297728.1">
    <property type="nucleotide sequence ID" value="NZ_JACRSX010000006.1"/>
</dbReference>
<evidence type="ECO:0000256" key="4">
    <source>
        <dbReference type="ARBA" id="ARBA00022989"/>
    </source>
</evidence>
<keyword evidence="3 6" id="KW-0812">Transmembrane</keyword>
<sequence>MEDRKDLHRRILVNLGVALAGVLFLIFVVPQLVRFLMPLIVAWIVAMIANPIIRFLEKRIKIMRKHGSALVIILVLAALIAAFYGLAVLVASQFSSWVTELPEVYDSVTQNLQHLFRLLHQKYNIIPADVKLAFDQRENMLDSYIQKAIDGLLKMVKSGSLSKVSSLASSLMDFLVYAILTILASYFMTVEKDHFTKLLQEKTPAGVQRIWDKIKKIFIRAIGGYFKAHFQIMIVIFFITVIPFAFMGISYSGLLAVVIAIVDFLPFFGAGTVLVPWAVYRLVTGSYTYAAILFVIYVVVLIVRQALEPKLIGDNIGTSPFETLVFMLVGYRLAGMLGLIVGIPVGMILMECYREGMFDDYIRGIKILARDINEYRKY</sequence>
<keyword evidence="8" id="KW-1185">Reference proteome</keyword>
<protein>
    <submittedName>
        <fullName evidence="7">Sporulation integral membrane protein YtvI</fullName>
    </submittedName>
</protein>
<name>A0ABR7N0V4_9FIRM</name>
<dbReference type="EMBL" id="JACRSX010000006">
    <property type="protein sequence ID" value="MBC8562243.1"/>
    <property type="molecule type" value="Genomic_DNA"/>
</dbReference>
<feature type="transmembrane region" description="Helical" evidence="6">
    <location>
        <begin position="68"/>
        <end position="91"/>
    </location>
</feature>
<gene>
    <name evidence="7" type="primary">ytvI</name>
    <name evidence="7" type="ORF">H8704_06310</name>
</gene>
<feature type="transmembrane region" description="Helical" evidence="6">
    <location>
        <begin position="255"/>
        <end position="280"/>
    </location>
</feature>
<evidence type="ECO:0000256" key="2">
    <source>
        <dbReference type="ARBA" id="ARBA00009773"/>
    </source>
</evidence>
<dbReference type="InterPro" id="IPR014227">
    <property type="entry name" value="YtvI-like"/>
</dbReference>
<comment type="subcellular location">
    <subcellularLocation>
        <location evidence="1">Membrane</location>
        <topology evidence="1">Multi-pass membrane protein</topology>
    </subcellularLocation>
</comment>
<evidence type="ECO:0000256" key="6">
    <source>
        <dbReference type="SAM" id="Phobius"/>
    </source>
</evidence>
<reference evidence="7 8" key="1">
    <citation type="submission" date="2020-08" db="EMBL/GenBank/DDBJ databases">
        <title>Genome public.</title>
        <authorList>
            <person name="Liu C."/>
            <person name="Sun Q."/>
        </authorList>
    </citation>
    <scope>NUCLEOTIDE SEQUENCE [LARGE SCALE GENOMIC DNA]</scope>
    <source>
        <strain evidence="7 8">NSJ-37</strain>
    </source>
</reference>
<evidence type="ECO:0000256" key="5">
    <source>
        <dbReference type="ARBA" id="ARBA00023136"/>
    </source>
</evidence>
<feature type="transmembrane region" description="Helical" evidence="6">
    <location>
        <begin position="324"/>
        <end position="349"/>
    </location>
</feature>
<evidence type="ECO:0000256" key="1">
    <source>
        <dbReference type="ARBA" id="ARBA00004141"/>
    </source>
</evidence>
<evidence type="ECO:0000256" key="3">
    <source>
        <dbReference type="ARBA" id="ARBA00022692"/>
    </source>
</evidence>
<dbReference type="Proteomes" id="UP000606193">
    <property type="component" value="Unassembled WGS sequence"/>
</dbReference>
<dbReference type="NCBIfam" id="TIGR02872">
    <property type="entry name" value="spore_ytvI"/>
    <property type="match status" value="1"/>
</dbReference>
<organism evidence="7 8">
    <name type="scientific">Jutongia huaianensis</name>
    <dbReference type="NCBI Taxonomy" id="2763668"/>
    <lineage>
        <taxon>Bacteria</taxon>
        <taxon>Bacillati</taxon>
        <taxon>Bacillota</taxon>
        <taxon>Clostridia</taxon>
        <taxon>Lachnospirales</taxon>
        <taxon>Lachnospiraceae</taxon>
        <taxon>Jutongia</taxon>
    </lineage>
</organism>
<dbReference type="Pfam" id="PF01594">
    <property type="entry name" value="AI-2E_transport"/>
    <property type="match status" value="1"/>
</dbReference>